<name>A0A6L2NY30_TANCI</name>
<organism evidence="1">
    <name type="scientific">Tanacetum cinerariifolium</name>
    <name type="common">Dalmatian daisy</name>
    <name type="synonym">Chrysanthemum cinerariifolium</name>
    <dbReference type="NCBI Taxonomy" id="118510"/>
    <lineage>
        <taxon>Eukaryota</taxon>
        <taxon>Viridiplantae</taxon>
        <taxon>Streptophyta</taxon>
        <taxon>Embryophyta</taxon>
        <taxon>Tracheophyta</taxon>
        <taxon>Spermatophyta</taxon>
        <taxon>Magnoliopsida</taxon>
        <taxon>eudicotyledons</taxon>
        <taxon>Gunneridae</taxon>
        <taxon>Pentapetalae</taxon>
        <taxon>asterids</taxon>
        <taxon>campanulids</taxon>
        <taxon>Asterales</taxon>
        <taxon>Asteraceae</taxon>
        <taxon>Asteroideae</taxon>
        <taxon>Anthemideae</taxon>
        <taxon>Anthemidinae</taxon>
        <taxon>Tanacetum</taxon>
    </lineage>
</organism>
<dbReference type="InterPro" id="IPR015943">
    <property type="entry name" value="WD40/YVTN_repeat-like_dom_sf"/>
</dbReference>
<evidence type="ECO:0000313" key="1">
    <source>
        <dbReference type="EMBL" id="GEU89484.1"/>
    </source>
</evidence>
<sequence>MDFPVTEYRKKTTILLLDMRIWPHRFCNDERDEQHRFTGSDLRPKEAKTGYKWHPDFATQLNVASNDDSSPSLRIWDMRIGSFDTGSDTTLGNYV</sequence>
<accession>A0A6L2NY30</accession>
<dbReference type="AlphaFoldDB" id="A0A6L2NY30"/>
<dbReference type="EMBL" id="BKCJ010009974">
    <property type="protein sequence ID" value="GEU89484.1"/>
    <property type="molecule type" value="Genomic_DNA"/>
</dbReference>
<protein>
    <submittedName>
        <fullName evidence="1">Protein transport protein SEC31 homolog B-like isoform X2</fullName>
    </submittedName>
</protein>
<reference evidence="1" key="1">
    <citation type="journal article" date="2019" name="Sci. Rep.">
        <title>Draft genome of Tanacetum cinerariifolium, the natural source of mosquito coil.</title>
        <authorList>
            <person name="Yamashiro T."/>
            <person name="Shiraishi A."/>
            <person name="Satake H."/>
            <person name="Nakayama K."/>
        </authorList>
    </citation>
    <scope>NUCLEOTIDE SEQUENCE</scope>
</reference>
<comment type="caution">
    <text evidence="1">The sequence shown here is derived from an EMBL/GenBank/DDBJ whole genome shotgun (WGS) entry which is preliminary data.</text>
</comment>
<proteinExistence type="predicted"/>
<gene>
    <name evidence="1" type="ORF">Tci_061462</name>
</gene>
<dbReference type="Gene3D" id="2.130.10.10">
    <property type="entry name" value="YVTN repeat-like/Quinoprotein amine dehydrogenase"/>
    <property type="match status" value="1"/>
</dbReference>